<proteinExistence type="predicted"/>
<reference evidence="2 3" key="1">
    <citation type="submission" date="2018-12" db="EMBL/GenBank/DDBJ databases">
        <authorList>
            <person name="Coleman S.T."/>
            <person name="Adewumi O.M."/>
            <person name="Alachi P."/>
            <person name="Anderson S.J."/>
            <person name="Bakarey A.S."/>
            <person name="Beyer A.R."/>
            <person name="Biederman W.H."/>
            <person name="Bollivar D.W."/>
            <person name="Butela K.A."/>
            <person name="Byrum C.A."/>
            <person name="Collins D.P."/>
            <person name="Cresawn S.G."/>
            <person name="Dougan K.E."/>
            <person name="Duffy I."/>
            <person name="Eivazova E.R."/>
            <person name="Engstrom E.M."/>
            <person name="Fallest-Strobl P.C."/>
            <person name="Godde J.S."/>
            <person name="Lee J.S."/>
            <person name="Long J.A."/>
            <person name="Mastrapaolo M.D."/>
            <person name="Mathur V."/>
            <person name="Mesich B.L."/>
            <person name="Mitchell J.C."/>
            <person name="Moore R."/>
            <person name="Pandey S."/>
            <person name="Pollack M.J."/>
            <person name="Porter M.L."/>
            <person name="Reid N.M."/>
            <person name="Salvitti L.R."/>
            <person name="Sayre B.L."/>
            <person name="Schrock T.A."/>
            <person name="Sconiers W.B."/>
            <person name="Sheehy R."/>
            <person name="Shows K.H."/>
            <person name="Sprenkle A.B."/>
            <person name="Swerdlow S.J."/>
            <person name="Theoret J.R."/>
            <person name="Thompson K.M."/>
            <person name="Tibbetts T.J."/>
            <person name="Tigges M."/>
            <person name="Van A.R."/>
            <person name="Washington J.M."/>
            <person name="Windsor E.J."/>
            <person name="Garlena R.A."/>
            <person name="Russell D.A."/>
            <person name="Pope W.H."/>
            <person name="Jacobs-Sera D."/>
            <person name="Hatfull G.F."/>
        </authorList>
    </citation>
    <scope>NUCLEOTIDE SEQUENCE [LARGE SCALE GENOMIC DNA]</scope>
</reference>
<accession>A0A3T0IP33</accession>
<evidence type="ECO:0000313" key="3">
    <source>
        <dbReference type="Proteomes" id="UP000286843"/>
    </source>
</evidence>
<keyword evidence="1" id="KW-0812">Transmembrane</keyword>
<keyword evidence="1" id="KW-0472">Membrane</keyword>
<protein>
    <submittedName>
        <fullName evidence="2">Uncharacterized protein</fullName>
    </submittedName>
</protein>
<organism evidence="2 3">
    <name type="scientific">Microbacterium phage ArMaWen</name>
    <dbReference type="NCBI Taxonomy" id="2500786"/>
    <lineage>
        <taxon>Viruses</taxon>
        <taxon>Duplodnaviria</taxon>
        <taxon>Heunggongvirae</taxon>
        <taxon>Uroviricota</taxon>
        <taxon>Caudoviricetes</taxon>
        <taxon>Eekayvirinae</taxon>
        <taxon>Tinytimothyvirus</taxon>
        <taxon>Tinytimothyvirus alex44</taxon>
    </lineage>
</organism>
<feature type="transmembrane region" description="Helical" evidence="1">
    <location>
        <begin position="92"/>
        <end position="112"/>
    </location>
</feature>
<keyword evidence="1" id="KW-1133">Transmembrane helix</keyword>
<dbReference type="Proteomes" id="UP000286843">
    <property type="component" value="Segment"/>
</dbReference>
<sequence>MSTTLDQCGTTPDTLYPTPDNCWEQVGTNVIVHYKGEDYTHAILGDATVAMVQAQDCPDLYATCNTTSIVWAYPPSAPVQTPLAQTGVDPGLVVALVVGAIIVSGVGSWLLAAGGKRRNKGE</sequence>
<gene>
    <name evidence="2" type="primary">19</name>
    <name evidence="2" type="ORF">SEA_ARMAWEN_19</name>
</gene>
<name>A0A3T0IP33_9CAUD</name>
<evidence type="ECO:0000256" key="1">
    <source>
        <dbReference type="SAM" id="Phobius"/>
    </source>
</evidence>
<dbReference type="EMBL" id="MK308638">
    <property type="protein sequence ID" value="AZV01782.1"/>
    <property type="molecule type" value="Genomic_DNA"/>
</dbReference>
<evidence type="ECO:0000313" key="2">
    <source>
        <dbReference type="EMBL" id="AZV01782.1"/>
    </source>
</evidence>